<feature type="domain" description="DCUN1" evidence="3">
    <location>
        <begin position="46"/>
        <end position="240"/>
    </location>
</feature>
<reference evidence="4 5" key="1">
    <citation type="journal article" date="2015" name="Sci. Rep.">
        <title>The genome of Leishmania panamensis: insights into genomics of the L. (Viannia) subgenus.</title>
        <authorList>
            <person name="Llanes A."/>
            <person name="Restrepo C.M."/>
            <person name="Vecchio G.D."/>
            <person name="Anguizola F.J."/>
            <person name="Lleonart R."/>
        </authorList>
    </citation>
    <scope>NUCLEOTIDE SEQUENCE [LARGE SCALE GENOMIC DNA]</scope>
    <source>
        <strain evidence="4 5">MHOM/PA/94/PSC-1</strain>
    </source>
</reference>
<accession>A0A088RPK4</accession>
<dbReference type="GO" id="GO:0000151">
    <property type="term" value="C:ubiquitin ligase complex"/>
    <property type="evidence" value="ECO:0007669"/>
    <property type="project" value="TreeGrafter"/>
</dbReference>
<dbReference type="Gene3D" id="1.10.238.200">
    <property type="entry name" value="Cullin, PONY binding domain"/>
    <property type="match status" value="1"/>
</dbReference>
<dbReference type="Proteomes" id="UP000063063">
    <property type="component" value="Chromosome 20"/>
</dbReference>
<evidence type="ECO:0000259" key="3">
    <source>
        <dbReference type="PROSITE" id="PS51229"/>
    </source>
</evidence>
<evidence type="ECO:0000256" key="1">
    <source>
        <dbReference type="RuleBase" id="RU410713"/>
    </source>
</evidence>
<name>A0A088RPK4_LEIPA</name>
<dbReference type="InterPro" id="IPR042460">
    <property type="entry name" value="DCN1-like_PONY"/>
</dbReference>
<dbReference type="Pfam" id="PF03556">
    <property type="entry name" value="Cullin_binding"/>
    <property type="match status" value="1"/>
</dbReference>
<protein>
    <recommendedName>
        <fullName evidence="1">Defective in cullin neddylation protein</fullName>
    </recommendedName>
</protein>
<dbReference type="GeneID" id="22574615"/>
<dbReference type="AlphaFoldDB" id="A0A088RPK4"/>
<dbReference type="PROSITE" id="PS51229">
    <property type="entry name" value="DCUN1"/>
    <property type="match status" value="1"/>
</dbReference>
<dbReference type="InterPro" id="IPR014764">
    <property type="entry name" value="DCN-prot"/>
</dbReference>
<proteinExistence type="predicted"/>
<dbReference type="RefSeq" id="XP_010698605.1">
    <property type="nucleotide sequence ID" value="XM_010700303.1"/>
</dbReference>
<organism evidence="4 5">
    <name type="scientific">Leishmania panamensis</name>
    <dbReference type="NCBI Taxonomy" id="5679"/>
    <lineage>
        <taxon>Eukaryota</taxon>
        <taxon>Discoba</taxon>
        <taxon>Euglenozoa</taxon>
        <taxon>Kinetoplastea</taxon>
        <taxon>Metakinetoplastina</taxon>
        <taxon>Trypanosomatida</taxon>
        <taxon>Trypanosomatidae</taxon>
        <taxon>Leishmaniinae</taxon>
        <taxon>Leishmania</taxon>
        <taxon>Leishmania guyanensis species complex</taxon>
    </lineage>
</organism>
<dbReference type="VEuPathDB" id="TriTrypDB:LPAL13_200046500"/>
<sequence>MKNASRTKASVSLMRDRNLSNSSVPAATRPTGPAAKGAVTLFVSKSARSDMELVFDRLHALDKSTQSDTISGKGLAQFFCEVSVEASSLECMVLLWKLGATQQGCITRPEWLLSMYANGIESVAQLRQKLGEWVKDVRESSGAFLLMYTYMYDYIRGEEDRRMTRTTAINGWDVFFGQNKRYAKWKTWAVANLTGDVSRDLWRQLGIFLTMDTDATQSSDDQVLALSWPSAIADFMETDNLPAS</sequence>
<dbReference type="PANTHER" id="PTHR12281:SF34">
    <property type="entry name" value="DEFECTIVE IN CULLIN NEDDYLATION PROTEIN"/>
    <property type="match status" value="1"/>
</dbReference>
<comment type="function">
    <text evidence="1">Neddylation of cullins play an essential role in the regulation of SCF-type complexes activity.</text>
</comment>
<dbReference type="GO" id="GO:0097602">
    <property type="term" value="F:cullin family protein binding"/>
    <property type="evidence" value="ECO:0007669"/>
    <property type="project" value="TreeGrafter"/>
</dbReference>
<dbReference type="VEuPathDB" id="TriTrypDB:LPMP_204040"/>
<dbReference type="InterPro" id="IPR005176">
    <property type="entry name" value="PONY_dom"/>
</dbReference>
<evidence type="ECO:0000313" key="5">
    <source>
        <dbReference type="Proteomes" id="UP000063063"/>
    </source>
</evidence>
<dbReference type="eggNOG" id="KOG3077">
    <property type="taxonomic scope" value="Eukaryota"/>
</dbReference>
<dbReference type="GO" id="GO:0032182">
    <property type="term" value="F:ubiquitin-like protein binding"/>
    <property type="evidence" value="ECO:0007669"/>
    <property type="project" value="TreeGrafter"/>
</dbReference>
<evidence type="ECO:0000256" key="2">
    <source>
        <dbReference type="SAM" id="MobiDB-lite"/>
    </source>
</evidence>
<gene>
    <name evidence="4" type="ORF">LPMP_204040</name>
</gene>
<dbReference type="PANTHER" id="PTHR12281">
    <property type="entry name" value="RP42 RELATED"/>
    <property type="match status" value="1"/>
</dbReference>
<keyword evidence="5" id="KW-1185">Reference proteome</keyword>
<dbReference type="KEGG" id="lpan:LPMP_204040"/>
<feature type="compositionally biased region" description="Polar residues" evidence="2">
    <location>
        <begin position="1"/>
        <end position="10"/>
    </location>
</feature>
<dbReference type="GO" id="GO:0031624">
    <property type="term" value="F:ubiquitin conjugating enzyme binding"/>
    <property type="evidence" value="ECO:0007669"/>
    <property type="project" value="TreeGrafter"/>
</dbReference>
<dbReference type="Gene3D" id="1.10.238.10">
    <property type="entry name" value="EF-hand"/>
    <property type="match status" value="1"/>
</dbReference>
<dbReference type="GO" id="GO:0045116">
    <property type="term" value="P:protein neddylation"/>
    <property type="evidence" value="ECO:0007669"/>
    <property type="project" value="TreeGrafter"/>
</dbReference>
<dbReference type="OrthoDB" id="286637at2759"/>
<evidence type="ECO:0000313" key="4">
    <source>
        <dbReference type="EMBL" id="AIN97898.1"/>
    </source>
</evidence>
<feature type="region of interest" description="Disordered" evidence="2">
    <location>
        <begin position="1"/>
        <end position="32"/>
    </location>
</feature>
<dbReference type="EMBL" id="CP009389">
    <property type="protein sequence ID" value="AIN97898.1"/>
    <property type="molecule type" value="Genomic_DNA"/>
</dbReference>